<protein>
    <submittedName>
        <fullName evidence="1">Uncharacterized protein</fullName>
    </submittedName>
</protein>
<dbReference type="AlphaFoldDB" id="A0A5P3AGJ4"/>
<organism evidence="1 2">
    <name type="scientific">Roseovarius indicus</name>
    <dbReference type="NCBI Taxonomy" id="540747"/>
    <lineage>
        <taxon>Bacteria</taxon>
        <taxon>Pseudomonadati</taxon>
        <taxon>Pseudomonadota</taxon>
        <taxon>Alphaproteobacteria</taxon>
        <taxon>Rhodobacterales</taxon>
        <taxon>Roseobacteraceae</taxon>
        <taxon>Roseovarius</taxon>
    </lineage>
</organism>
<dbReference type="RefSeq" id="WP_160325880.1">
    <property type="nucleotide sequence ID" value="NZ_CP031598.1"/>
</dbReference>
<dbReference type="KEGG" id="rid:RIdsm_03685"/>
<name>A0A5P3AGJ4_9RHOB</name>
<evidence type="ECO:0000313" key="1">
    <source>
        <dbReference type="EMBL" id="QEW27864.1"/>
    </source>
</evidence>
<reference evidence="1 2" key="1">
    <citation type="submission" date="2018-08" db="EMBL/GenBank/DDBJ databases">
        <title>Genetic Globetrotter - A new plasmid hitch-hiking vast phylogenetic and geographic distances.</title>
        <authorList>
            <person name="Vollmers J."/>
            <person name="Petersen J."/>
        </authorList>
    </citation>
    <scope>NUCLEOTIDE SEQUENCE [LARGE SCALE GENOMIC DNA]</scope>
    <source>
        <strain evidence="1 2">DSM 26383</strain>
    </source>
</reference>
<proteinExistence type="predicted"/>
<sequence length="54" mass="5947">MTPIQTIVAHLASLEPIASSTDAKRDLEEAAKAIDDELQYLRQEVIRLSNPGAR</sequence>
<dbReference type="Proteomes" id="UP000325785">
    <property type="component" value="Chromosome"/>
</dbReference>
<gene>
    <name evidence="1" type="ORF">RIdsm_03685</name>
</gene>
<accession>A0A5P3AGJ4</accession>
<dbReference type="EMBL" id="CP031598">
    <property type="protein sequence ID" value="QEW27864.1"/>
    <property type="molecule type" value="Genomic_DNA"/>
</dbReference>
<evidence type="ECO:0000313" key="2">
    <source>
        <dbReference type="Proteomes" id="UP000325785"/>
    </source>
</evidence>